<name>A0A161R9H0_9NEIS</name>
<dbReference type="RefSeq" id="WP_066610819.1">
    <property type="nucleotide sequence ID" value="NZ_LQQU01000013.1"/>
</dbReference>
<keyword evidence="3" id="KW-0808">Transferase</keyword>
<dbReference type="OrthoDB" id="433681at2"/>
<sequence>MTRLAIVRQKYNPAGGAERFVSRALAALSADGALEVSLIARRWEKVDGIGAITVDPFYLGNVWRDWGFARAARRAWRRAGFELVQSHERIPGCSIYRAGDGVHAAWLAHRKRALGGFKRLSLAFNPYHAYVCRAERAMFVDPALKLVICNAHMVKREIQRHFGLPDEKFAVVYNGVDTEAFHPRLKAEHRAAMRQTWQIPDAAPTLLYVGSGFERKGVERALRAIAPLAGVHLVVVGRDKHADRYQRLAETLGVAARVRFAGAQNDVRPFYGMADAFVLPTLYDPFPNVCVEALACGLPVFTTDSCGASELVRPGENGWVVDALDVDGLSAAIQVWLAREAAWPSLAAAARASAEPLTLTAMARQLTELYRRFL</sequence>
<dbReference type="PANTHER" id="PTHR12526">
    <property type="entry name" value="GLYCOSYLTRANSFERASE"/>
    <property type="match status" value="1"/>
</dbReference>
<evidence type="ECO:0000313" key="3">
    <source>
        <dbReference type="EMBL" id="KZE33488.1"/>
    </source>
</evidence>
<gene>
    <name evidence="3" type="ORF">AVW16_08080</name>
</gene>
<feature type="domain" description="Glycosyltransferase subfamily 4-like N-terminal" evidence="2">
    <location>
        <begin position="15"/>
        <end position="179"/>
    </location>
</feature>
<dbReference type="Gene3D" id="3.40.50.2000">
    <property type="entry name" value="Glycogen Phosphorylase B"/>
    <property type="match status" value="2"/>
</dbReference>
<dbReference type="SUPFAM" id="SSF53756">
    <property type="entry name" value="UDP-Glycosyltransferase/glycogen phosphorylase"/>
    <property type="match status" value="1"/>
</dbReference>
<dbReference type="AlphaFoldDB" id="A0A161R9H0"/>
<accession>A0A161R9H0</accession>
<evidence type="ECO:0000313" key="4">
    <source>
        <dbReference type="Proteomes" id="UP000076625"/>
    </source>
</evidence>
<dbReference type="Pfam" id="PF00534">
    <property type="entry name" value="Glycos_transf_1"/>
    <property type="match status" value="1"/>
</dbReference>
<dbReference type="InterPro" id="IPR028098">
    <property type="entry name" value="Glyco_trans_4-like_N"/>
</dbReference>
<dbReference type="STRING" id="1452487.AVW16_08080"/>
<proteinExistence type="predicted"/>
<dbReference type="CDD" id="cd03801">
    <property type="entry name" value="GT4_PimA-like"/>
    <property type="match status" value="1"/>
</dbReference>
<dbReference type="GO" id="GO:0016757">
    <property type="term" value="F:glycosyltransferase activity"/>
    <property type="evidence" value="ECO:0007669"/>
    <property type="project" value="InterPro"/>
</dbReference>
<feature type="domain" description="Glycosyl transferase family 1" evidence="1">
    <location>
        <begin position="192"/>
        <end position="340"/>
    </location>
</feature>
<dbReference type="PANTHER" id="PTHR12526:SF623">
    <property type="entry name" value="WABG"/>
    <property type="match status" value="1"/>
</dbReference>
<evidence type="ECO:0000259" key="2">
    <source>
        <dbReference type="Pfam" id="PF13439"/>
    </source>
</evidence>
<protein>
    <submittedName>
        <fullName evidence="3">Glycosyl transferase family 1</fullName>
    </submittedName>
</protein>
<dbReference type="EMBL" id="LQQU01000013">
    <property type="protein sequence ID" value="KZE33488.1"/>
    <property type="molecule type" value="Genomic_DNA"/>
</dbReference>
<keyword evidence="4" id="KW-1185">Reference proteome</keyword>
<dbReference type="InterPro" id="IPR001296">
    <property type="entry name" value="Glyco_trans_1"/>
</dbReference>
<dbReference type="Proteomes" id="UP000076625">
    <property type="component" value="Unassembled WGS sequence"/>
</dbReference>
<organism evidence="3 4">
    <name type="scientific">Crenobacter luteus</name>
    <dbReference type="NCBI Taxonomy" id="1452487"/>
    <lineage>
        <taxon>Bacteria</taxon>
        <taxon>Pseudomonadati</taxon>
        <taxon>Pseudomonadota</taxon>
        <taxon>Betaproteobacteria</taxon>
        <taxon>Neisseriales</taxon>
        <taxon>Neisseriaceae</taxon>
        <taxon>Crenobacter</taxon>
    </lineage>
</organism>
<reference evidence="4" key="1">
    <citation type="submission" date="2016-01" db="EMBL/GenBank/DDBJ databases">
        <title>Draft genome of Chromobacterium sp. F49.</title>
        <authorList>
            <person name="Hong K.W."/>
        </authorList>
    </citation>
    <scope>NUCLEOTIDE SEQUENCE [LARGE SCALE GENOMIC DNA]</scope>
    <source>
        <strain evidence="4">CN10</strain>
    </source>
</reference>
<evidence type="ECO:0000259" key="1">
    <source>
        <dbReference type="Pfam" id="PF00534"/>
    </source>
</evidence>
<dbReference type="Pfam" id="PF13439">
    <property type="entry name" value="Glyco_transf_4"/>
    <property type="match status" value="1"/>
</dbReference>
<comment type="caution">
    <text evidence="3">The sequence shown here is derived from an EMBL/GenBank/DDBJ whole genome shotgun (WGS) entry which is preliminary data.</text>
</comment>